<dbReference type="Pfam" id="PF01636">
    <property type="entry name" value="APH"/>
    <property type="match status" value="1"/>
</dbReference>
<gene>
    <name evidence="8" type="ORF">HGRIS_014889</name>
</gene>
<dbReference type="Proteomes" id="UP001556367">
    <property type="component" value="Unassembled WGS sequence"/>
</dbReference>
<comment type="subcellular location">
    <subcellularLocation>
        <location evidence="1">Mitochondrion</location>
    </subcellularLocation>
</comment>
<accession>A0ABR3IR36</accession>
<dbReference type="EMBL" id="JASNQZ010000017">
    <property type="protein sequence ID" value="KAL0945744.1"/>
    <property type="molecule type" value="Genomic_DNA"/>
</dbReference>
<dbReference type="InterPro" id="IPR002575">
    <property type="entry name" value="Aminoglycoside_PTrfase"/>
</dbReference>
<evidence type="ECO:0000256" key="5">
    <source>
        <dbReference type="ARBA" id="ARBA00023128"/>
    </source>
</evidence>
<evidence type="ECO:0000256" key="4">
    <source>
        <dbReference type="ARBA" id="ARBA00022946"/>
    </source>
</evidence>
<evidence type="ECO:0000256" key="3">
    <source>
        <dbReference type="ARBA" id="ARBA00016197"/>
    </source>
</evidence>
<evidence type="ECO:0000259" key="7">
    <source>
        <dbReference type="Pfam" id="PF01636"/>
    </source>
</evidence>
<evidence type="ECO:0000256" key="1">
    <source>
        <dbReference type="ARBA" id="ARBA00004173"/>
    </source>
</evidence>
<dbReference type="InterPro" id="IPR051035">
    <property type="entry name" value="Mito_inheritance_9"/>
</dbReference>
<organism evidence="8 9">
    <name type="scientific">Hohenbuehelia grisea</name>
    <dbReference type="NCBI Taxonomy" id="104357"/>
    <lineage>
        <taxon>Eukaryota</taxon>
        <taxon>Fungi</taxon>
        <taxon>Dikarya</taxon>
        <taxon>Basidiomycota</taxon>
        <taxon>Agaricomycotina</taxon>
        <taxon>Agaricomycetes</taxon>
        <taxon>Agaricomycetidae</taxon>
        <taxon>Agaricales</taxon>
        <taxon>Pleurotineae</taxon>
        <taxon>Pleurotaceae</taxon>
        <taxon>Hohenbuehelia</taxon>
    </lineage>
</organism>
<keyword evidence="4" id="KW-0809">Transit peptide</keyword>
<evidence type="ECO:0000313" key="9">
    <source>
        <dbReference type="Proteomes" id="UP001556367"/>
    </source>
</evidence>
<keyword evidence="5" id="KW-0496">Mitochondrion</keyword>
<evidence type="ECO:0000313" key="8">
    <source>
        <dbReference type="EMBL" id="KAL0945744.1"/>
    </source>
</evidence>
<keyword evidence="9" id="KW-1185">Reference proteome</keyword>
<evidence type="ECO:0000256" key="6">
    <source>
        <dbReference type="ARBA" id="ARBA00031849"/>
    </source>
</evidence>
<protein>
    <recommendedName>
        <fullName evidence="3">Altered inheritance of mitochondria protein 9, mitochondrial</fullName>
    </recommendedName>
    <alternativeName>
        <fullName evidence="6">Found in mitochondrial proteome protein 29</fullName>
    </alternativeName>
</protein>
<sequence length="580" mass="66717">MTFLRFLRSSARFMKPYNAVRSVTFDAAQCEALFQSPTRWLWNEKEQRRARRLEFDPEALQRIACDALGASECTAFEPLAEGMFLSARLFYTMFHLRKGSYNRTFRLSFDNGAQATAKFPFPLPGHTPLRTSSEVATLQFVQEATTIPIPVPKVLAWSAQKDATPVGSEFILLEYIPGVMLTHRWDEPDLDIGSVFWPLLLYEREFHEAHFASIGSLYFKEDVSFNLQQRPLFANDVPPSYEAAKDKYRVGPLADRQHWRGSRSDEMYDHGPWPDMLSYFRAVANNQILFLKHHAEDEAPFRRPPFHPRDVHISILETFLEAIPLVLPPPGHQIPLLWHPDLSAQNIIVDAEGRRSSCCLLIDWQDTTVSPFFMQGTPPPLIIVDDDEFGFKPKDGVRDPDPFPDDLEAAGISATDEDRARLMYERVCRMMWYMGKLLNQEHRAPVLVYPHTDTLGMLPHYITRSWEDGIIPLRKALYKIDELWDYLAEPGTPRPAALVKMCHNRAADEAEHAMWDQWMEATATALDWIACRDDGLLSENETVAQVTRDVIPQLKQQWATDDNFPEPYPFADGQYSFFLT</sequence>
<feature type="domain" description="Aminoglycoside phosphotransferase" evidence="7">
    <location>
        <begin position="97"/>
        <end position="372"/>
    </location>
</feature>
<dbReference type="InterPro" id="IPR011009">
    <property type="entry name" value="Kinase-like_dom_sf"/>
</dbReference>
<comment type="similarity">
    <text evidence="2">Belongs to the AIM9 family.</text>
</comment>
<dbReference type="SUPFAM" id="SSF56112">
    <property type="entry name" value="Protein kinase-like (PK-like)"/>
    <property type="match status" value="1"/>
</dbReference>
<evidence type="ECO:0000256" key="2">
    <source>
        <dbReference type="ARBA" id="ARBA00005543"/>
    </source>
</evidence>
<name>A0ABR3IR36_9AGAR</name>
<reference evidence="9" key="1">
    <citation type="submission" date="2024-06" db="EMBL/GenBank/DDBJ databases">
        <title>Multi-omics analyses provide insights into the biosynthesis of the anticancer antibiotic pleurotin in Hohenbuehelia grisea.</title>
        <authorList>
            <person name="Weaver J.A."/>
            <person name="Alberti F."/>
        </authorList>
    </citation>
    <scope>NUCLEOTIDE SEQUENCE [LARGE SCALE GENOMIC DNA]</scope>
    <source>
        <strain evidence="9">T-177</strain>
    </source>
</reference>
<dbReference type="PANTHER" id="PTHR36091:SF1">
    <property type="entry name" value="ALTERED INHERITANCE OF MITOCHONDRIA PROTEIN 9, MITOCHONDRIAL"/>
    <property type="match status" value="1"/>
</dbReference>
<comment type="caution">
    <text evidence="8">The sequence shown here is derived from an EMBL/GenBank/DDBJ whole genome shotgun (WGS) entry which is preliminary data.</text>
</comment>
<dbReference type="PANTHER" id="PTHR36091">
    <property type="entry name" value="ALTERED INHERITANCE OF MITOCHONDRIA PROTEIN 9, MITOCHONDRIAL"/>
    <property type="match status" value="1"/>
</dbReference>
<proteinExistence type="inferred from homology"/>